<dbReference type="EMBL" id="DRLI01000079">
    <property type="protein sequence ID" value="HHM01791.1"/>
    <property type="molecule type" value="Genomic_DNA"/>
</dbReference>
<dbReference type="SUPFAM" id="SSF53448">
    <property type="entry name" value="Nucleotide-diphospho-sugar transferases"/>
    <property type="match status" value="2"/>
</dbReference>
<proteinExistence type="predicted"/>
<evidence type="ECO:0000313" key="2">
    <source>
        <dbReference type="EMBL" id="HHM01791.1"/>
    </source>
</evidence>
<dbReference type="InterPro" id="IPR050834">
    <property type="entry name" value="Glycosyltransf_2"/>
</dbReference>
<dbReference type="InterPro" id="IPR029044">
    <property type="entry name" value="Nucleotide-diphossugar_trans"/>
</dbReference>
<dbReference type="PANTHER" id="PTHR43685:SF2">
    <property type="entry name" value="GLYCOSYLTRANSFERASE 2-LIKE DOMAIN-CONTAINING PROTEIN"/>
    <property type="match status" value="1"/>
</dbReference>
<feature type="domain" description="Glycosyltransferase 2-like" evidence="1">
    <location>
        <begin position="260"/>
        <end position="395"/>
    </location>
</feature>
<accession>A0A7V5RNF8</accession>
<name>A0A7V5RNF8_CALAY</name>
<dbReference type="AlphaFoldDB" id="A0A7V5RNF8"/>
<gene>
    <name evidence="2" type="ORF">ENJ15_02170</name>
</gene>
<dbReference type="Pfam" id="PF00535">
    <property type="entry name" value="Glycos_transf_2"/>
    <property type="match status" value="1"/>
</dbReference>
<dbReference type="PANTHER" id="PTHR43685">
    <property type="entry name" value="GLYCOSYLTRANSFERASE"/>
    <property type="match status" value="1"/>
</dbReference>
<sequence>MSQNLISALLYATPENQYTDTLRSLAAQAAENIEIVLMHRPDFTPDITAIETILKGRFPVKTVATDSERKSVQLNAGFKACNGSFIMLADNPSSRIEFKIGAAELFLLAMSRERDCSMVYCDYERITDGETREIRLLKHHTGRVRDNQDFGPVWFLSHSALKKAGYADENLAYKPLYDLRLKMARQGRLIHIANRYAGSLYSVTAEGKGHNVFDYLMAGKESQLEAEEILSTHLKGINAYLAPGAHYAPREIKEGALKASVIIPVNNRPVFIGQAIESVQAQTVKDVEVIVVVNGGPGDPTVDAVKEYMESGSKYDASKPDVRLLVYEINNLGLCLNMGARIARGTYYVQLDSDDRLKPDAVEKILEVYASDPKIGMVIGSYEVWQKEEDGSIRRMEELPVVTHDEWTEENGRNNLLRINGAGAPRSIPIELIRRIGFSVNEEPYARNYGEDYGMVLKISEQHRIGRVWDAIYEVIRHSGGTDHSIDQATIDRNDEAKDFMRLEAILRRQELNAGQ</sequence>
<dbReference type="Proteomes" id="UP000885771">
    <property type="component" value="Unassembled WGS sequence"/>
</dbReference>
<dbReference type="InterPro" id="IPR001173">
    <property type="entry name" value="Glyco_trans_2-like"/>
</dbReference>
<organism evidence="2">
    <name type="scientific">Caldithrix abyssi</name>
    <dbReference type="NCBI Taxonomy" id="187145"/>
    <lineage>
        <taxon>Bacteria</taxon>
        <taxon>Pseudomonadati</taxon>
        <taxon>Calditrichota</taxon>
        <taxon>Calditrichia</taxon>
        <taxon>Calditrichales</taxon>
        <taxon>Calditrichaceae</taxon>
        <taxon>Caldithrix</taxon>
    </lineage>
</organism>
<dbReference type="CDD" id="cd00761">
    <property type="entry name" value="Glyco_tranf_GTA_type"/>
    <property type="match status" value="1"/>
</dbReference>
<comment type="caution">
    <text evidence="2">The sequence shown here is derived from an EMBL/GenBank/DDBJ whole genome shotgun (WGS) entry which is preliminary data.</text>
</comment>
<evidence type="ECO:0000259" key="1">
    <source>
        <dbReference type="Pfam" id="PF00535"/>
    </source>
</evidence>
<dbReference type="Gene3D" id="3.90.550.10">
    <property type="entry name" value="Spore Coat Polysaccharide Biosynthesis Protein SpsA, Chain A"/>
    <property type="match status" value="2"/>
</dbReference>
<reference evidence="2" key="1">
    <citation type="journal article" date="2020" name="mSystems">
        <title>Genome- and Community-Level Interaction Insights into Carbon Utilization and Element Cycling Functions of Hydrothermarchaeota in Hydrothermal Sediment.</title>
        <authorList>
            <person name="Zhou Z."/>
            <person name="Liu Y."/>
            <person name="Xu W."/>
            <person name="Pan J."/>
            <person name="Luo Z.H."/>
            <person name="Li M."/>
        </authorList>
    </citation>
    <scope>NUCLEOTIDE SEQUENCE [LARGE SCALE GENOMIC DNA]</scope>
    <source>
        <strain evidence="2">HyVt-460</strain>
    </source>
</reference>
<protein>
    <submittedName>
        <fullName evidence="2">Glycosyltransferase</fullName>
    </submittedName>
</protein>